<proteinExistence type="predicted"/>
<dbReference type="InterPro" id="IPR053136">
    <property type="entry name" value="UTP_pyrophosphatase-like"/>
</dbReference>
<dbReference type="PANTHER" id="PTHR30399">
    <property type="entry name" value="UNCHARACTERIZED PROTEIN YGJP"/>
    <property type="match status" value="1"/>
</dbReference>
<gene>
    <name evidence="3" type="ORF">QN216_00210</name>
    <name evidence="2" type="ORF">QN217_10640</name>
</gene>
<organism evidence="3">
    <name type="scientific">Bifidobacterium fermentum</name>
    <dbReference type="NCBI Taxonomy" id="3059035"/>
    <lineage>
        <taxon>Bacteria</taxon>
        <taxon>Bacillati</taxon>
        <taxon>Actinomycetota</taxon>
        <taxon>Actinomycetes</taxon>
        <taxon>Bifidobacteriales</taxon>
        <taxon>Bifidobacteriaceae</taxon>
        <taxon>Bifidobacterium</taxon>
    </lineage>
</organism>
<evidence type="ECO:0000259" key="1">
    <source>
        <dbReference type="Pfam" id="PF01863"/>
    </source>
</evidence>
<evidence type="ECO:0000313" key="2">
    <source>
        <dbReference type="EMBL" id="XDS46558.1"/>
    </source>
</evidence>
<reference evidence="3" key="1">
    <citation type="submission" date="2023-07" db="EMBL/GenBank/DDBJ databases">
        <title>Bifidobacterium aquikefiriaerophilum sp. nov. and Bifidobacterium eccum sp. nov., isolated from water kefir.</title>
        <authorList>
            <person name="Breselge S."/>
            <person name="Bellassi P."/>
            <person name="Barcenilla C."/>
            <person name="Alvarez-Ordonez A."/>
            <person name="Morelli L."/>
            <person name="Cotter P.D."/>
        </authorList>
    </citation>
    <scope>NUCLEOTIDE SEQUENCE</scope>
    <source>
        <strain evidence="3">WK013_4_14</strain>
        <strain evidence="2">WK048_4_13</strain>
    </source>
</reference>
<dbReference type="Pfam" id="PF01863">
    <property type="entry name" value="YgjP-like"/>
    <property type="match status" value="1"/>
</dbReference>
<feature type="domain" description="YgjP-like metallopeptidase" evidence="1">
    <location>
        <begin position="93"/>
        <end position="202"/>
    </location>
</feature>
<dbReference type="InterPro" id="IPR002725">
    <property type="entry name" value="YgjP-like_metallopeptidase"/>
</dbReference>
<dbReference type="RefSeq" id="WP_369342772.1">
    <property type="nucleotide sequence ID" value="NZ_CP129675.1"/>
</dbReference>
<dbReference type="EMBL" id="CP129675">
    <property type="protein sequence ID" value="XDS46558.1"/>
    <property type="molecule type" value="Genomic_DNA"/>
</dbReference>
<dbReference type="Gene3D" id="3.30.2010.10">
    <property type="entry name" value="Metalloproteases ('zincins'), catalytic domain"/>
    <property type="match status" value="1"/>
</dbReference>
<sequence length="205" mass="23712">MVHRGATKGTVRKSSVRTLDIRGKSITITRKSVKNMYLRIRTKDGGIGVTAPWRITDQTIEEFIIARWDWIERAEKELIQARQASPESGVAQTWTAERRRQAQQRLNAALPGLLHTWVPIVGREPSNISFRLMTSRWGSCTPATRRIRLNLELAWLKPELLEYVLVHELTHLLASGHGAEFQRYMTAFMPDWKRRRNTLNHHIIG</sequence>
<dbReference type="EMBL" id="CP129682">
    <property type="protein sequence ID" value="XDS48738.1"/>
    <property type="molecule type" value="Genomic_DNA"/>
</dbReference>
<dbReference type="AlphaFoldDB" id="A0AB39UIJ2"/>
<dbReference type="PANTHER" id="PTHR30399:SF1">
    <property type="entry name" value="UTP PYROPHOSPHATASE"/>
    <property type="match status" value="1"/>
</dbReference>
<evidence type="ECO:0000313" key="3">
    <source>
        <dbReference type="EMBL" id="XDS48738.1"/>
    </source>
</evidence>
<accession>A0AB39UIJ2</accession>
<dbReference type="CDD" id="cd07344">
    <property type="entry name" value="M48_yhfN_like"/>
    <property type="match status" value="1"/>
</dbReference>
<protein>
    <submittedName>
        <fullName evidence="3">DUF45 domain-containing protein</fullName>
    </submittedName>
</protein>
<name>A0AB39UIJ2_9BIFI</name>